<dbReference type="EMBL" id="MVBM01000004">
    <property type="protein sequence ID" value="OOK73745.1"/>
    <property type="molecule type" value="Genomic_DNA"/>
</dbReference>
<dbReference type="AlphaFoldDB" id="A0A1V3X3M8"/>
<organism evidence="1 2">
    <name type="scientific">Mycobacterium kansasii</name>
    <dbReference type="NCBI Taxonomy" id="1768"/>
    <lineage>
        <taxon>Bacteria</taxon>
        <taxon>Bacillati</taxon>
        <taxon>Actinomycetota</taxon>
        <taxon>Actinomycetes</taxon>
        <taxon>Mycobacteriales</taxon>
        <taxon>Mycobacteriaceae</taxon>
        <taxon>Mycobacterium</taxon>
    </lineage>
</organism>
<proteinExistence type="predicted"/>
<accession>A0A1V3X3M8</accession>
<name>A0A1V3X3M8_MYCKA</name>
<sequence>MIQAFTVGSVSSPLRQSAWWNSLNSLASSASKVANGSADGFGR</sequence>
<reference evidence="1 2" key="1">
    <citation type="submission" date="2017-02" db="EMBL/GenBank/DDBJ databases">
        <title>Complete genome sequences of Mycobacterium kansasii strains isolated from rhesus macaques.</title>
        <authorList>
            <person name="Panda A."/>
            <person name="Nagaraj S."/>
            <person name="Zhao X."/>
            <person name="Tettelin H."/>
            <person name="Detolla L.J."/>
        </authorList>
    </citation>
    <scope>NUCLEOTIDE SEQUENCE [LARGE SCALE GENOMIC DNA]</scope>
    <source>
        <strain evidence="1 2">11-3813</strain>
    </source>
</reference>
<protein>
    <submittedName>
        <fullName evidence="1">Uncharacterized protein</fullName>
    </submittedName>
</protein>
<evidence type="ECO:0000313" key="2">
    <source>
        <dbReference type="Proteomes" id="UP000189229"/>
    </source>
</evidence>
<comment type="caution">
    <text evidence="1">The sequence shown here is derived from an EMBL/GenBank/DDBJ whole genome shotgun (WGS) entry which is preliminary data.</text>
</comment>
<evidence type="ECO:0000313" key="1">
    <source>
        <dbReference type="EMBL" id="OOK73745.1"/>
    </source>
</evidence>
<gene>
    <name evidence="1" type="ORF">BZL30_4380</name>
</gene>
<dbReference type="Proteomes" id="UP000189229">
    <property type="component" value="Unassembled WGS sequence"/>
</dbReference>